<dbReference type="GO" id="GO:0008815">
    <property type="term" value="F:citrate (pro-3S)-lyase activity"/>
    <property type="evidence" value="ECO:0007669"/>
    <property type="project" value="UniProtKB-UniRule"/>
</dbReference>
<keyword evidence="1" id="KW-0808">Transferase</keyword>
<dbReference type="EC" id="2.8.3.10" evidence="1"/>
<comment type="subcellular location">
    <subcellularLocation>
        <location evidence="1">Cytoplasm</location>
    </subcellularLocation>
</comment>
<dbReference type="InterPro" id="IPR037171">
    <property type="entry name" value="NagB/RpiA_transferase-like"/>
</dbReference>
<name>A0A447PPY2_SALET</name>
<organism evidence="2 3">
    <name type="scientific">Salmonella enterica I</name>
    <dbReference type="NCBI Taxonomy" id="59201"/>
    <lineage>
        <taxon>Bacteria</taxon>
        <taxon>Pseudomonadati</taxon>
        <taxon>Pseudomonadota</taxon>
        <taxon>Gammaproteobacteria</taxon>
        <taxon>Enterobacterales</taxon>
        <taxon>Enterobacteriaceae</taxon>
        <taxon>Salmonella</taxon>
    </lineage>
</organism>
<evidence type="ECO:0000313" key="2">
    <source>
        <dbReference type="EMBL" id="VEA41147.1"/>
    </source>
</evidence>
<keyword evidence="1 2" id="KW-0456">Lyase</keyword>
<dbReference type="Proteomes" id="UP000273655">
    <property type="component" value="Chromosome 1"/>
</dbReference>
<dbReference type="GO" id="GO:0008814">
    <property type="term" value="F:citrate CoA-transferase activity"/>
    <property type="evidence" value="ECO:0007669"/>
    <property type="project" value="UniProtKB-UniRule"/>
</dbReference>
<dbReference type="EC" id="4.1.3.6" evidence="1"/>
<dbReference type="Gene3D" id="3.40.1080.10">
    <property type="entry name" value="Glutaconate Coenzyme A-transferase"/>
    <property type="match status" value="2"/>
</dbReference>
<gene>
    <name evidence="2" type="primary">citF_1</name>
    <name evidence="2" type="ORF">NCTC8271_04158</name>
</gene>
<comment type="catalytic activity">
    <reaction evidence="1">
        <text>citrate + acetyl-CoA = (3S)-citryl-CoA + acetate</text>
        <dbReference type="Rhea" id="RHEA:19405"/>
        <dbReference type="ChEBI" id="CHEBI:16947"/>
        <dbReference type="ChEBI" id="CHEBI:30089"/>
        <dbReference type="ChEBI" id="CHEBI:57288"/>
        <dbReference type="ChEBI" id="CHEBI:57321"/>
        <dbReference type="EC" id="2.8.3.10"/>
    </reaction>
</comment>
<dbReference type="PIRSF" id="PIRSF009451">
    <property type="entry name" value="Citrt_lyas_alpha"/>
    <property type="match status" value="1"/>
</dbReference>
<dbReference type="EMBL" id="LR134148">
    <property type="protein sequence ID" value="VEA41147.1"/>
    <property type="molecule type" value="Genomic_DNA"/>
</dbReference>
<dbReference type="SUPFAM" id="SSF100950">
    <property type="entry name" value="NagB/RpiA/CoA transferase-like"/>
    <property type="match status" value="2"/>
</dbReference>
<dbReference type="Pfam" id="PF04223">
    <property type="entry name" value="CitF"/>
    <property type="match status" value="1"/>
</dbReference>
<evidence type="ECO:0000256" key="1">
    <source>
        <dbReference type="PIRNR" id="PIRNR009451"/>
    </source>
</evidence>
<dbReference type="PANTHER" id="PTHR40596">
    <property type="entry name" value="CITRATE LYASE ALPHA CHAIN"/>
    <property type="match status" value="1"/>
</dbReference>
<dbReference type="InterPro" id="IPR006472">
    <property type="entry name" value="Citrate_lyase_asu"/>
</dbReference>
<dbReference type="NCBIfam" id="TIGR01584">
    <property type="entry name" value="citF"/>
    <property type="match status" value="1"/>
</dbReference>
<comment type="catalytic activity">
    <reaction evidence="1">
        <text>citrate = oxaloacetate + acetate</text>
        <dbReference type="Rhea" id="RHEA:10760"/>
        <dbReference type="ChEBI" id="CHEBI:16452"/>
        <dbReference type="ChEBI" id="CHEBI:16947"/>
        <dbReference type="ChEBI" id="CHEBI:30089"/>
        <dbReference type="EC" id="4.1.3.6"/>
    </reaction>
</comment>
<accession>A0A447PPY2</accession>
<dbReference type="AlphaFoldDB" id="A0A447PPY2"/>
<keyword evidence="1" id="KW-0963">Cytoplasm</keyword>
<sequence length="516" mass="55412">MTQKNESQRQDRVAAWSRHAESELSAYQSAAKLDLQAQKPRDHKLCASLEEAIRRSGLRDGMTVSFHHAFRGGDLTINLVMETIAKMGFKNLTLASSSLSDCHAPLVEHIRNGVVSRIYTSGLRGPLAEEISRGLLAEPVQIHSHGGRVHLVQSGELNIDVAFLGVPSCDEFGNANGYTGKACCGSLGYAMVDADSAKQVVMLTEQLLPYPHNPASISQDQVDLIVQIEEVGDANKIGAGATRMTTNPRELLIARSAAEVIAHSGYFNEGFSLQTGTGGASLAVTRFLEDKMRSRNIVANFALGGITATMVDLHEKGLIRKLLDVQSFDRNAAQSLARNPNHIEISANQYANWGSKGASVDRLDVVVLSALEVDTHFNVNVLTGSDGVLRGASGGHCDTAVAAALSIIVAPLVRGRIPTLVDNVTTCVTPGSSVDILVTDHGIAVNPARPELAERLQAAGMKVVSIEWLRETRATAYRSAPPYRIHRPRDCCRTLSRRFSDRCGASGEGISHAPVS</sequence>
<proteinExistence type="predicted"/>
<reference evidence="2 3" key="1">
    <citation type="submission" date="2018-12" db="EMBL/GenBank/DDBJ databases">
        <authorList>
            <consortium name="Pathogen Informatics"/>
        </authorList>
    </citation>
    <scope>NUCLEOTIDE SEQUENCE [LARGE SCALE GENOMIC DNA]</scope>
    <source>
        <strain evidence="2 3">NCTC8271</strain>
    </source>
</reference>
<dbReference type="GO" id="GO:0005737">
    <property type="term" value="C:cytoplasm"/>
    <property type="evidence" value="ECO:0007669"/>
    <property type="project" value="UniProtKB-SubCell"/>
</dbReference>
<protein>
    <recommendedName>
        <fullName evidence="1">Citrate lyase alpha chain</fullName>
        <shortName evidence="1">Citrase alpha chain</shortName>
        <ecNumber evidence="1">2.8.3.10</ecNumber>
        <ecNumber evidence="1">4.1.3.6</ecNumber>
    </recommendedName>
    <alternativeName>
        <fullName evidence="1">Citrate (pro-3S)-lyase alpha chain</fullName>
    </alternativeName>
    <alternativeName>
        <fullName evidence="1">Citrate CoA-transferase subunit</fullName>
    </alternativeName>
</protein>
<dbReference type="GO" id="GO:0006084">
    <property type="term" value="P:acetyl-CoA metabolic process"/>
    <property type="evidence" value="ECO:0007669"/>
    <property type="project" value="UniProtKB-UniRule"/>
</dbReference>
<dbReference type="GO" id="GO:0009346">
    <property type="term" value="C:ATP-independent citrate lyase complex"/>
    <property type="evidence" value="ECO:0007669"/>
    <property type="project" value="UniProtKB-UniRule"/>
</dbReference>
<evidence type="ECO:0000313" key="3">
    <source>
        <dbReference type="Proteomes" id="UP000273655"/>
    </source>
</evidence>
<dbReference type="PANTHER" id="PTHR40596:SF1">
    <property type="entry name" value="CITRATE LYASE ALPHA CHAIN"/>
    <property type="match status" value="1"/>
</dbReference>